<dbReference type="PROSITE" id="PS51186">
    <property type="entry name" value="GNAT"/>
    <property type="match status" value="1"/>
</dbReference>
<evidence type="ECO:0000256" key="1">
    <source>
        <dbReference type="ARBA" id="ARBA00022679"/>
    </source>
</evidence>
<dbReference type="Proteomes" id="UP000295707">
    <property type="component" value="Unassembled WGS sequence"/>
</dbReference>
<dbReference type="CDD" id="cd04301">
    <property type="entry name" value="NAT_SF"/>
    <property type="match status" value="1"/>
</dbReference>
<evidence type="ECO:0000313" key="4">
    <source>
        <dbReference type="EMBL" id="TCK18496.1"/>
    </source>
</evidence>
<name>A0A4V2PGX3_9GAMM</name>
<dbReference type="AlphaFoldDB" id="A0A4V2PGX3"/>
<evidence type="ECO:0000259" key="3">
    <source>
        <dbReference type="PROSITE" id="PS51186"/>
    </source>
</evidence>
<organism evidence="4 5">
    <name type="scientific">Thiogranum longum</name>
    <dbReference type="NCBI Taxonomy" id="1537524"/>
    <lineage>
        <taxon>Bacteria</taxon>
        <taxon>Pseudomonadati</taxon>
        <taxon>Pseudomonadota</taxon>
        <taxon>Gammaproteobacteria</taxon>
        <taxon>Chromatiales</taxon>
        <taxon>Ectothiorhodospiraceae</taxon>
        <taxon>Thiogranum</taxon>
    </lineage>
</organism>
<dbReference type="EMBL" id="SMFX01000001">
    <property type="protein sequence ID" value="TCK18496.1"/>
    <property type="molecule type" value="Genomic_DNA"/>
</dbReference>
<dbReference type="Gene3D" id="3.40.630.30">
    <property type="match status" value="1"/>
</dbReference>
<accession>A0A4V2PGX3</accession>
<gene>
    <name evidence="4" type="ORF">DFR30_1774</name>
</gene>
<dbReference type="PANTHER" id="PTHR43877">
    <property type="entry name" value="AMINOALKYLPHOSPHONATE N-ACETYLTRANSFERASE-RELATED-RELATED"/>
    <property type="match status" value="1"/>
</dbReference>
<proteinExistence type="predicted"/>
<keyword evidence="1 4" id="KW-0808">Transferase</keyword>
<dbReference type="SUPFAM" id="SSF55729">
    <property type="entry name" value="Acyl-CoA N-acyltransferases (Nat)"/>
    <property type="match status" value="1"/>
</dbReference>
<comment type="caution">
    <text evidence="4">The sequence shown here is derived from an EMBL/GenBank/DDBJ whole genome shotgun (WGS) entry which is preliminary data.</text>
</comment>
<sequence length="152" mass="17385">MTDVEIRPPKDACELEAGYALRWEVLRAPWQKPHGSERDELDDSARHYLAIDTQGNILATGRIHSVKASTAQIRYVAVHPDYEKQGLGKQLLAALECNAASNGENHIILHARDNSLAFYLHCGYRVIRQSYLLFDVIQHYEMEKFLQVNTHQ</sequence>
<feature type="domain" description="N-acetyltransferase" evidence="3">
    <location>
        <begin position="4"/>
        <end position="147"/>
    </location>
</feature>
<dbReference type="GO" id="GO:0016747">
    <property type="term" value="F:acyltransferase activity, transferring groups other than amino-acyl groups"/>
    <property type="evidence" value="ECO:0007669"/>
    <property type="project" value="InterPro"/>
</dbReference>
<dbReference type="InterPro" id="IPR016181">
    <property type="entry name" value="Acyl_CoA_acyltransferase"/>
</dbReference>
<dbReference type="InterPro" id="IPR050832">
    <property type="entry name" value="Bact_Acetyltransf"/>
</dbReference>
<keyword evidence="5" id="KW-1185">Reference proteome</keyword>
<reference evidence="4 5" key="1">
    <citation type="submission" date="2019-03" db="EMBL/GenBank/DDBJ databases">
        <title>Genomic Encyclopedia of Type Strains, Phase IV (KMG-IV): sequencing the most valuable type-strain genomes for metagenomic binning, comparative biology and taxonomic classification.</title>
        <authorList>
            <person name="Goeker M."/>
        </authorList>
    </citation>
    <scope>NUCLEOTIDE SEQUENCE [LARGE SCALE GENOMIC DNA]</scope>
    <source>
        <strain evidence="4 5">DSM 19610</strain>
    </source>
</reference>
<dbReference type="Pfam" id="PF00583">
    <property type="entry name" value="Acetyltransf_1"/>
    <property type="match status" value="1"/>
</dbReference>
<dbReference type="InterPro" id="IPR000182">
    <property type="entry name" value="GNAT_dom"/>
</dbReference>
<evidence type="ECO:0000256" key="2">
    <source>
        <dbReference type="ARBA" id="ARBA00023315"/>
    </source>
</evidence>
<dbReference type="RefSeq" id="WP_165869149.1">
    <property type="nucleotide sequence ID" value="NZ_SMFX01000001.1"/>
</dbReference>
<protein>
    <submittedName>
        <fullName evidence="4">Putative GNAT family N-acyltransferase</fullName>
    </submittedName>
</protein>
<keyword evidence="2 4" id="KW-0012">Acyltransferase</keyword>
<evidence type="ECO:0000313" key="5">
    <source>
        <dbReference type="Proteomes" id="UP000295707"/>
    </source>
</evidence>